<keyword evidence="2" id="KW-1185">Reference proteome</keyword>
<organism evidence="1 2">
    <name type="scientific">Acetobacter thailandicus</name>
    <dbReference type="NCBI Taxonomy" id="1502842"/>
    <lineage>
        <taxon>Bacteria</taxon>
        <taxon>Pseudomonadati</taxon>
        <taxon>Pseudomonadota</taxon>
        <taxon>Alphaproteobacteria</taxon>
        <taxon>Acetobacterales</taxon>
        <taxon>Acetobacteraceae</taxon>
        <taxon>Acetobacter</taxon>
    </lineage>
</organism>
<name>A0ABT3QBP3_9PROT</name>
<evidence type="ECO:0000313" key="2">
    <source>
        <dbReference type="Proteomes" id="UP001301152"/>
    </source>
</evidence>
<protein>
    <submittedName>
        <fullName evidence="1">Endonuclease V</fullName>
    </submittedName>
</protein>
<keyword evidence="1" id="KW-0378">Hydrolase</keyword>
<evidence type="ECO:0000313" key="1">
    <source>
        <dbReference type="EMBL" id="MCX2562681.1"/>
    </source>
</evidence>
<dbReference type="Gene3D" id="3.30.2170.10">
    <property type="entry name" value="archaeoglobus fulgidus dsm 4304 superfamily"/>
    <property type="match status" value="1"/>
</dbReference>
<reference evidence="1 2" key="1">
    <citation type="submission" date="2022-11" db="EMBL/GenBank/DDBJ databases">
        <title>Genome sequencing of Acetobacter type strain.</title>
        <authorList>
            <person name="Heo J."/>
            <person name="Lee D."/>
            <person name="Han B.-H."/>
            <person name="Hong S.-B."/>
            <person name="Kwon S.-W."/>
        </authorList>
    </citation>
    <scope>NUCLEOTIDE SEQUENCE [LARGE SCALE GENOMIC DNA]</scope>
    <source>
        <strain evidence="1 2">KACC 21253</strain>
    </source>
</reference>
<dbReference type="EMBL" id="JAPIUZ010000001">
    <property type="protein sequence ID" value="MCX2562681.1"/>
    <property type="molecule type" value="Genomic_DNA"/>
</dbReference>
<proteinExistence type="predicted"/>
<dbReference type="RefSeq" id="WP_173559457.1">
    <property type="nucleotide sequence ID" value="NZ_JAPIUZ010000001.1"/>
</dbReference>
<dbReference type="Proteomes" id="UP001301152">
    <property type="component" value="Unassembled WGS sequence"/>
</dbReference>
<gene>
    <name evidence="1" type="ORF">OQ497_01690</name>
</gene>
<dbReference type="InterPro" id="IPR007581">
    <property type="entry name" value="Endonuclease-V"/>
</dbReference>
<accession>A0ABT3QBP3</accession>
<keyword evidence="1" id="KW-0540">Nuclease</keyword>
<dbReference type="GO" id="GO:0004519">
    <property type="term" value="F:endonuclease activity"/>
    <property type="evidence" value="ECO:0007669"/>
    <property type="project" value="UniProtKB-KW"/>
</dbReference>
<keyword evidence="1" id="KW-0255">Endonuclease</keyword>
<sequence>MILCIDAYYFNNKAKVSGGLFQSWTDSSFCKVYNCDCDDVLPYEPGSFYQRELPCLKKLIYKISEPIEVIIIDGYVTLGSDMKKGLGAHLYEELNQRIPVIGVAKSKFKDTPEECFIFRGQSLSPLYITCLGIPLEMAKKYINSMVGEYRIPLLLKEIDKISRSI</sequence>
<comment type="caution">
    <text evidence="1">The sequence shown here is derived from an EMBL/GenBank/DDBJ whole genome shotgun (WGS) entry which is preliminary data.</text>
</comment>
<dbReference type="Pfam" id="PF04493">
    <property type="entry name" value="Endonuclease_5"/>
    <property type="match status" value="1"/>
</dbReference>